<accession>A0A1M7MDM6</accession>
<feature type="region of interest" description="Disordered" evidence="2">
    <location>
        <begin position="118"/>
        <end position="146"/>
    </location>
</feature>
<dbReference type="EMBL" id="FRCP01000020">
    <property type="protein sequence ID" value="SHM88452.1"/>
    <property type="molecule type" value="Genomic_DNA"/>
</dbReference>
<organism evidence="3 4">
    <name type="scientific">Anaerosporobacter mobilis DSM 15930</name>
    <dbReference type="NCBI Taxonomy" id="1120996"/>
    <lineage>
        <taxon>Bacteria</taxon>
        <taxon>Bacillati</taxon>
        <taxon>Bacillota</taxon>
        <taxon>Clostridia</taxon>
        <taxon>Lachnospirales</taxon>
        <taxon>Lachnospiraceae</taxon>
        <taxon>Anaerosporobacter</taxon>
    </lineage>
</organism>
<name>A0A1M7MDM6_9FIRM</name>
<evidence type="ECO:0000256" key="2">
    <source>
        <dbReference type="SAM" id="MobiDB-lite"/>
    </source>
</evidence>
<feature type="coiled-coil region" evidence="1">
    <location>
        <begin position="158"/>
        <end position="192"/>
    </location>
</feature>
<evidence type="ECO:0000256" key="1">
    <source>
        <dbReference type="SAM" id="Coils"/>
    </source>
</evidence>
<keyword evidence="4" id="KW-1185">Reference proteome</keyword>
<dbReference type="InterPro" id="IPR046207">
    <property type="entry name" value="DUF6240"/>
</dbReference>
<reference evidence="3 4" key="1">
    <citation type="submission" date="2016-11" db="EMBL/GenBank/DDBJ databases">
        <authorList>
            <person name="Jaros S."/>
            <person name="Januszkiewicz K."/>
            <person name="Wedrychowicz H."/>
        </authorList>
    </citation>
    <scope>NUCLEOTIDE SEQUENCE [LARGE SCALE GENOMIC DNA]</scope>
    <source>
        <strain evidence="3 4">DSM 15930</strain>
    </source>
</reference>
<dbReference type="RefSeq" id="WP_073290150.1">
    <property type="nucleotide sequence ID" value="NZ_FRCP01000020.1"/>
</dbReference>
<dbReference type="STRING" id="1120996.SAMN02746066_03750"/>
<sequence length="1126" mass="126029">MNVQNVNAQVSGAGAVSSKSDNDTLLSLGKKGDEIEGVITSVSDQISISFNGKEVNVPKSSVQGATEGAIKKFKIMDISATSVVLKEVGINKEAAKNIQVYCTKVEADQTAFNKRLEEAAENKEEEPEEDLEDTANRITGNDSEDLDTEGYDYKRFELERLERALSRIKEQRTEKEHNVEKQIENNKEFKEDVEKIAKHILKSTPYADQIIERLENSDLPITEANISKILSGMNLAETIPNLSGESFEYMIDNELDLTIGNVYKASYSAYRKNNEELSDQDFEALKGQVDGVIADAGYEVTDETRNQAKWILDNKLPLTKETLNKLNDLTTLKDTYSSSFVLDQIIHTMEQGNAIEDTVLTKESTDDMKKLIEDIKSITDQAIVQTTKKYEGKEITVELLKMEQEQINQAFVATEANKDTDKSSNPVIIETGAAVVGEIDIKAVEAKRQLEEIRLKMTVESGQKMAAKGIDINTTELEKVVEELRNIEDEYYKNLLRESGTRQTSENIAILRDTTQKVNELKWMPSNLLADTFTSRASATIDSLHEAGLNCQTRLATANESYETLMTAPRQDMGDSIQKAFKNSMTDILDSLAMEDTVANQRAIRMLGYSGMEITKENITTMKEYDEKVNYLLKNLTPSVTMDFIRENKNPIDIPLDTLNEEIKQLKAENGISEEDGYARYLRKLEKQDGITGSERDAYIGIYRLLHNVEKTDGAAIGSLVRSGRDITLGNLLTEVRTKKTGNMNKLIDDSFGMLSDINYKTDSITTQIDKGFGTEESEESNSKGAEATTNYNQMVLQDILASISPSQVKSIVENEEWSNLSLEKLRDKLNEQPEDENIKQEYYEEQVQEIRDLAENSNEAIKFLTDQNVPVSIQSIRQAQILLNPSASLYKQILNNAKDLDKSTIDTDDYTSEERVEEAFAAITDTFEDRESLQTGLSDFARVADTVLSSQIGLSDVNAKQVDSLLLLRGAIKLSATLNRNEYYDIPIKVGDSITNISLTVLNNTGKQDSKVTMSVQSDRYGTIEAEFKVRDREAKGLILCDNQEANEMVKSNIGIIADSLEKQNIALSQMDLGVEKLNSQSYKSKGLTLNQDAKAEAETENVTTKELYQVAKSFVILVKRMEQG</sequence>
<dbReference type="OrthoDB" id="9759262at2"/>
<keyword evidence="1" id="KW-0175">Coiled coil</keyword>
<protein>
    <recommendedName>
        <fullName evidence="5">Flagellar hook-length control protein FliK</fullName>
    </recommendedName>
</protein>
<dbReference type="Pfam" id="PF19753">
    <property type="entry name" value="DUF6240"/>
    <property type="match status" value="2"/>
</dbReference>
<proteinExistence type="predicted"/>
<evidence type="ECO:0008006" key="5">
    <source>
        <dbReference type="Google" id="ProtNLM"/>
    </source>
</evidence>
<dbReference type="Gene3D" id="3.30.750.140">
    <property type="match status" value="1"/>
</dbReference>
<dbReference type="InterPro" id="IPR038610">
    <property type="entry name" value="FliK-like_C_sf"/>
</dbReference>
<feature type="region of interest" description="Disordered" evidence="2">
    <location>
        <begin position="1"/>
        <end position="21"/>
    </location>
</feature>
<dbReference type="AlphaFoldDB" id="A0A1M7MDM6"/>
<gene>
    <name evidence="3" type="ORF">SAMN02746066_03750</name>
</gene>
<evidence type="ECO:0000313" key="4">
    <source>
        <dbReference type="Proteomes" id="UP000184038"/>
    </source>
</evidence>
<evidence type="ECO:0000313" key="3">
    <source>
        <dbReference type="EMBL" id="SHM88452.1"/>
    </source>
</evidence>
<feature type="compositionally biased region" description="Acidic residues" evidence="2">
    <location>
        <begin position="123"/>
        <end position="133"/>
    </location>
</feature>
<dbReference type="Proteomes" id="UP000184038">
    <property type="component" value="Unassembled WGS sequence"/>
</dbReference>
<feature type="compositionally biased region" description="Polar residues" evidence="2">
    <location>
        <begin position="1"/>
        <end position="10"/>
    </location>
</feature>